<dbReference type="Pfam" id="PF02771">
    <property type="entry name" value="Acyl-CoA_dh_N"/>
    <property type="match status" value="1"/>
</dbReference>
<evidence type="ECO:0000313" key="5">
    <source>
        <dbReference type="EMBL" id="KFI26454.1"/>
    </source>
</evidence>
<dbReference type="InterPro" id="IPR013786">
    <property type="entry name" value="AcylCoA_DH/ox_N"/>
</dbReference>
<dbReference type="Pfam" id="PF08028">
    <property type="entry name" value="Acyl-CoA_dh_2"/>
    <property type="match status" value="1"/>
</dbReference>
<feature type="domain" description="Acyl-CoA dehydrogenase C-terminal" evidence="4">
    <location>
        <begin position="265"/>
        <end position="397"/>
    </location>
</feature>
<organism evidence="5 6">
    <name type="scientific">Paenirhodobacter enshiensis</name>
    <dbReference type="NCBI Taxonomy" id="1105367"/>
    <lineage>
        <taxon>Bacteria</taxon>
        <taxon>Pseudomonadati</taxon>
        <taxon>Pseudomonadota</taxon>
        <taxon>Alphaproteobacteria</taxon>
        <taxon>Rhodobacterales</taxon>
        <taxon>Rhodobacter group</taxon>
        <taxon>Paenirhodobacter</taxon>
    </lineage>
</organism>
<gene>
    <name evidence="5" type="ORF">CG50_01600</name>
</gene>
<dbReference type="SUPFAM" id="SSF56645">
    <property type="entry name" value="Acyl-CoA dehydrogenase NM domain-like"/>
    <property type="match status" value="1"/>
</dbReference>
<dbReference type="InterPro" id="IPR023922">
    <property type="entry name" value="S04_starv_induced_SfnB"/>
</dbReference>
<dbReference type="PANTHER" id="PTHR43884">
    <property type="entry name" value="ACYL-COA DEHYDROGENASE"/>
    <property type="match status" value="1"/>
</dbReference>
<name>A0A086XWQ4_9RHOB</name>
<evidence type="ECO:0000256" key="1">
    <source>
        <dbReference type="ARBA" id="ARBA00023002"/>
    </source>
</evidence>
<proteinExistence type="predicted"/>
<keyword evidence="5" id="KW-0503">Monooxygenase</keyword>
<dbReference type="InterPro" id="IPR037069">
    <property type="entry name" value="AcylCoA_DH/ox_N_sf"/>
</dbReference>
<dbReference type="GO" id="GO:0006552">
    <property type="term" value="P:L-leucine catabolic process"/>
    <property type="evidence" value="ECO:0007669"/>
    <property type="project" value="TreeGrafter"/>
</dbReference>
<evidence type="ECO:0000259" key="3">
    <source>
        <dbReference type="Pfam" id="PF02771"/>
    </source>
</evidence>
<dbReference type="OrthoDB" id="6184213at2"/>
<dbReference type="Gene3D" id="1.20.140.10">
    <property type="entry name" value="Butyryl-CoA Dehydrogenase, subunit A, domain 3"/>
    <property type="match status" value="1"/>
</dbReference>
<dbReference type="SUPFAM" id="SSF47203">
    <property type="entry name" value="Acyl-CoA dehydrogenase C-terminal domain-like"/>
    <property type="match status" value="1"/>
</dbReference>
<dbReference type="InterPro" id="IPR046373">
    <property type="entry name" value="Acyl-CoA_Oxase/DH_mid-dom_sf"/>
</dbReference>
<feature type="domain" description="Acyl-CoA dehydrogenase/oxidase N-terminal" evidence="3">
    <location>
        <begin position="48"/>
        <end position="137"/>
    </location>
</feature>
<dbReference type="AlphaFoldDB" id="A0A086XWQ4"/>
<dbReference type="GO" id="GO:0008470">
    <property type="term" value="F:3-methylbutanoyl-CoA dehydrogenase activity"/>
    <property type="evidence" value="ECO:0007669"/>
    <property type="project" value="TreeGrafter"/>
</dbReference>
<evidence type="ECO:0000313" key="6">
    <source>
        <dbReference type="Proteomes" id="UP000028824"/>
    </source>
</evidence>
<reference evidence="5 6" key="1">
    <citation type="submission" date="2014-03" db="EMBL/GenBank/DDBJ databases">
        <title>Genome of Paenirhodobacter enshiensis DW2-9.</title>
        <authorList>
            <person name="Wang D."/>
            <person name="Wang G."/>
        </authorList>
    </citation>
    <scope>NUCLEOTIDE SEQUENCE [LARGE SCALE GENOMIC DNA]</scope>
    <source>
        <strain evidence="5 6">DW2-9</strain>
    </source>
</reference>
<dbReference type="InterPro" id="IPR009100">
    <property type="entry name" value="AcylCoA_DH/oxidase_NM_dom_sf"/>
</dbReference>
<feature type="region of interest" description="Disordered" evidence="2">
    <location>
        <begin position="9"/>
        <end position="34"/>
    </location>
</feature>
<dbReference type="STRING" id="1105367.CG50_01600"/>
<dbReference type="PIRSF" id="PIRSF016578">
    <property type="entry name" value="HsaA"/>
    <property type="match status" value="1"/>
</dbReference>
<dbReference type="Proteomes" id="UP000028824">
    <property type="component" value="Unassembled WGS sequence"/>
</dbReference>
<keyword evidence="6" id="KW-1185">Reference proteome</keyword>
<evidence type="ECO:0000256" key="2">
    <source>
        <dbReference type="SAM" id="MobiDB-lite"/>
    </source>
</evidence>
<accession>A0A086XWQ4</accession>
<dbReference type="Gene3D" id="1.10.540.10">
    <property type="entry name" value="Acyl-CoA dehydrogenase/oxidase, N-terminal domain"/>
    <property type="match status" value="1"/>
</dbReference>
<keyword evidence="1" id="KW-0560">Oxidoreductase</keyword>
<dbReference type="EMBL" id="JFZB01000014">
    <property type="protein sequence ID" value="KFI26454.1"/>
    <property type="molecule type" value="Genomic_DNA"/>
</dbReference>
<sequence>MGSLTEVGIDHRLHPRVNSADPVAPRPRPTAPPHLLRDEADAIATATALAAELARGAQLRDREGLLPLDELDRYSQSGLWSILVPKAYGGPGLSHATLARAIAIVASGDPAVAQISQNHIAIVDLIDLDGTEAQKKMVFGWSLAGLRFGNAFSEFGTKSVGEFRTRVTFEGDEAVVSGEKFYTTGALLAHIVPIVAVGPEGVYLVFADRETPGLSVTNDWSGFGQRTTASGSVRLDAVRVPRERAVLLRDTSVHPSVQGPVSQIIQAAIDAGIARAAIDETIRFVRTQSRPWIDSGKETAGEDPYTIQAIGDLKIRLHAAEALLDIAGRAIDRGYAEASLDSVTEATIRTAEAKVLTTQIAIEATNRLFELAGTRSVLAANGLDRHWRNARVHTLHDPVRWKFFHVGNWYLNGTHPPRHPWN</sequence>
<dbReference type="InterPro" id="IPR036250">
    <property type="entry name" value="AcylCo_DH-like_C"/>
</dbReference>
<dbReference type="RefSeq" id="WP_036637330.1">
    <property type="nucleotide sequence ID" value="NZ_JAYRGJ010000008.1"/>
</dbReference>
<dbReference type="NCBIfam" id="TIGR04022">
    <property type="entry name" value="sulfur_SfnB"/>
    <property type="match status" value="1"/>
</dbReference>
<evidence type="ECO:0000259" key="4">
    <source>
        <dbReference type="Pfam" id="PF08028"/>
    </source>
</evidence>
<dbReference type="GO" id="GO:0004497">
    <property type="term" value="F:monooxygenase activity"/>
    <property type="evidence" value="ECO:0007669"/>
    <property type="project" value="UniProtKB-KW"/>
</dbReference>
<dbReference type="eggNOG" id="COG1960">
    <property type="taxonomic scope" value="Bacteria"/>
</dbReference>
<dbReference type="Gene3D" id="2.40.110.10">
    <property type="entry name" value="Butyryl-CoA Dehydrogenase, subunit A, domain 2"/>
    <property type="match status" value="1"/>
</dbReference>
<comment type="caution">
    <text evidence="5">The sequence shown here is derived from an EMBL/GenBank/DDBJ whole genome shotgun (WGS) entry which is preliminary data.</text>
</comment>
<protein>
    <submittedName>
        <fullName evidence="5">Monooxygenase</fullName>
    </submittedName>
</protein>
<dbReference type="PANTHER" id="PTHR43884:SF12">
    <property type="entry name" value="ISOVALERYL-COA DEHYDROGENASE, MITOCHONDRIAL-RELATED"/>
    <property type="match status" value="1"/>
</dbReference>
<dbReference type="GO" id="GO:0050660">
    <property type="term" value="F:flavin adenine dinucleotide binding"/>
    <property type="evidence" value="ECO:0007669"/>
    <property type="project" value="InterPro"/>
</dbReference>
<dbReference type="InterPro" id="IPR013107">
    <property type="entry name" value="Acyl-CoA_DH_C"/>
</dbReference>